<dbReference type="GO" id="GO:0046785">
    <property type="term" value="P:microtubule polymerization"/>
    <property type="evidence" value="ECO:0007669"/>
    <property type="project" value="InterPro"/>
</dbReference>
<evidence type="ECO:0000313" key="3">
    <source>
        <dbReference type="Proteomes" id="UP001165160"/>
    </source>
</evidence>
<dbReference type="Pfam" id="PF05517">
    <property type="entry name" value="p25-alpha"/>
    <property type="match status" value="1"/>
</dbReference>
<sequence>MSSEQPLSASRSVPEALWCVFTEFASFGRHGIYNNTTPEMDSANWAKFLKACPMLVDHGITTSDIDLIFTSAKNKTDRKLNFSQFLEALVRVSAKKFPQEDPIAGFSRLCSNHIFAVLQGQQSNASASSHARVVNSILGVDYVAQGKPSTSPMAINVKGRTLAGEKNRAGGIFDKLTDTNQYTGVYKNLDGKSGGRINGYDGDVSGQIRDLSSMTRPNMNVSSKFMDV</sequence>
<dbReference type="InterPro" id="IPR008907">
    <property type="entry name" value="TPP/p25"/>
</dbReference>
<dbReference type="Proteomes" id="UP001165160">
    <property type="component" value="Unassembled WGS sequence"/>
</dbReference>
<dbReference type="EMBL" id="BRXX01000087">
    <property type="protein sequence ID" value="GMH88838.1"/>
    <property type="molecule type" value="Genomic_DNA"/>
</dbReference>
<dbReference type="GO" id="GO:0005874">
    <property type="term" value="C:microtubule"/>
    <property type="evidence" value="ECO:0007669"/>
    <property type="project" value="TreeGrafter"/>
</dbReference>
<name>A0A9W7BLJ5_9STRA</name>
<dbReference type="SUPFAM" id="SSF47473">
    <property type="entry name" value="EF-hand"/>
    <property type="match status" value="1"/>
</dbReference>
<dbReference type="InterPro" id="IPR011992">
    <property type="entry name" value="EF-hand-dom_pair"/>
</dbReference>
<accession>A0A9W7BLJ5</accession>
<dbReference type="GO" id="GO:0032273">
    <property type="term" value="P:positive regulation of protein polymerization"/>
    <property type="evidence" value="ECO:0007669"/>
    <property type="project" value="TreeGrafter"/>
</dbReference>
<dbReference type="AlphaFoldDB" id="A0A9W7BLJ5"/>
<comment type="caution">
    <text evidence="2">The sequence shown here is derived from an EMBL/GenBank/DDBJ whole genome shotgun (WGS) entry which is preliminary data.</text>
</comment>
<keyword evidence="3" id="KW-1185">Reference proteome</keyword>
<dbReference type="Gene3D" id="1.10.238.10">
    <property type="entry name" value="EF-hand"/>
    <property type="match status" value="1"/>
</dbReference>
<reference evidence="3" key="1">
    <citation type="journal article" date="2023" name="Commun. Biol.">
        <title>Genome analysis of Parmales, the sister group of diatoms, reveals the evolutionary specialization of diatoms from phago-mixotrophs to photoautotrophs.</title>
        <authorList>
            <person name="Ban H."/>
            <person name="Sato S."/>
            <person name="Yoshikawa S."/>
            <person name="Yamada K."/>
            <person name="Nakamura Y."/>
            <person name="Ichinomiya M."/>
            <person name="Sato N."/>
            <person name="Blanc-Mathieu R."/>
            <person name="Endo H."/>
            <person name="Kuwata A."/>
            <person name="Ogata H."/>
        </authorList>
    </citation>
    <scope>NUCLEOTIDE SEQUENCE [LARGE SCALE GENOMIC DNA]</scope>
    <source>
        <strain evidence="3">NIES 3699</strain>
    </source>
</reference>
<dbReference type="PANTHER" id="PTHR12932:SF9">
    <property type="entry name" value="TUBULIN POLYMERIZATION-PROMOTING PROTEIN HOMOLOG"/>
    <property type="match status" value="1"/>
</dbReference>
<protein>
    <submittedName>
        <fullName evidence="2">Uncharacterized protein</fullName>
    </submittedName>
</protein>
<dbReference type="GO" id="GO:0015631">
    <property type="term" value="F:tubulin binding"/>
    <property type="evidence" value="ECO:0007669"/>
    <property type="project" value="InterPro"/>
</dbReference>
<evidence type="ECO:0000313" key="2">
    <source>
        <dbReference type="EMBL" id="GMH88838.1"/>
    </source>
</evidence>
<proteinExistence type="inferred from homology"/>
<dbReference type="GO" id="GO:0001578">
    <property type="term" value="P:microtubule bundle formation"/>
    <property type="evidence" value="ECO:0007669"/>
    <property type="project" value="TreeGrafter"/>
</dbReference>
<comment type="similarity">
    <text evidence="1">Belongs to the TPPP family.</text>
</comment>
<gene>
    <name evidence="2" type="ORF">TrVE_jg4064</name>
</gene>
<organism evidence="2 3">
    <name type="scientific">Triparma verrucosa</name>
    <dbReference type="NCBI Taxonomy" id="1606542"/>
    <lineage>
        <taxon>Eukaryota</taxon>
        <taxon>Sar</taxon>
        <taxon>Stramenopiles</taxon>
        <taxon>Ochrophyta</taxon>
        <taxon>Bolidophyceae</taxon>
        <taxon>Parmales</taxon>
        <taxon>Triparmaceae</taxon>
        <taxon>Triparma</taxon>
    </lineage>
</organism>
<dbReference type="PANTHER" id="PTHR12932">
    <property type="entry name" value="P25 ALPHA-RELATED"/>
    <property type="match status" value="1"/>
</dbReference>
<evidence type="ECO:0000256" key="1">
    <source>
        <dbReference type="ARBA" id="ARBA00010994"/>
    </source>
</evidence>